<evidence type="ECO:0000256" key="6">
    <source>
        <dbReference type="ARBA" id="ARBA00023136"/>
    </source>
</evidence>
<comment type="caution">
    <text evidence="9">The sequence shown here is derived from an EMBL/GenBank/DDBJ whole genome shotgun (WGS) entry which is preliminary data.</text>
</comment>
<dbReference type="AlphaFoldDB" id="A0A8J5XNZ3"/>
<dbReference type="EMBL" id="JAGTXO010000010">
    <property type="protein sequence ID" value="KAG8465482.1"/>
    <property type="molecule type" value="Genomic_DNA"/>
</dbReference>
<feature type="chain" id="PRO_5035159893" description="Membrane transporter protein" evidence="8">
    <location>
        <begin position="21"/>
        <end position="330"/>
    </location>
</feature>
<keyword evidence="6 7" id="KW-0472">Membrane</keyword>
<keyword evidence="8" id="KW-0732">Signal</keyword>
<gene>
    <name evidence="9" type="ORF">KFE25_002789</name>
</gene>
<evidence type="ECO:0000256" key="7">
    <source>
        <dbReference type="SAM" id="Phobius"/>
    </source>
</evidence>
<reference evidence="9" key="1">
    <citation type="submission" date="2021-05" db="EMBL/GenBank/DDBJ databases">
        <title>The genome of the haptophyte Pavlova lutheri (Diacronema luteri, Pavlovales) - a model for lipid biosynthesis in eukaryotic algae.</title>
        <authorList>
            <person name="Hulatt C.J."/>
            <person name="Posewitz M.C."/>
        </authorList>
    </citation>
    <scope>NUCLEOTIDE SEQUENCE</scope>
    <source>
        <strain evidence="9">NIVA-4/92</strain>
    </source>
</reference>
<feature type="transmembrane region" description="Helical" evidence="7">
    <location>
        <begin position="257"/>
        <end position="277"/>
    </location>
</feature>
<evidence type="ECO:0000256" key="8">
    <source>
        <dbReference type="SAM" id="SignalP"/>
    </source>
</evidence>
<feature type="signal peptide" evidence="8">
    <location>
        <begin position="1"/>
        <end position="20"/>
    </location>
</feature>
<evidence type="ECO:0000256" key="3">
    <source>
        <dbReference type="ARBA" id="ARBA00022475"/>
    </source>
</evidence>
<evidence type="ECO:0008006" key="11">
    <source>
        <dbReference type="Google" id="ProtNLM"/>
    </source>
</evidence>
<evidence type="ECO:0000313" key="9">
    <source>
        <dbReference type="EMBL" id="KAG8465482.1"/>
    </source>
</evidence>
<organism evidence="9 10">
    <name type="scientific">Diacronema lutheri</name>
    <name type="common">Unicellular marine alga</name>
    <name type="synonym">Monochrysis lutheri</name>
    <dbReference type="NCBI Taxonomy" id="2081491"/>
    <lineage>
        <taxon>Eukaryota</taxon>
        <taxon>Haptista</taxon>
        <taxon>Haptophyta</taxon>
        <taxon>Pavlovophyceae</taxon>
        <taxon>Pavlovales</taxon>
        <taxon>Pavlovaceae</taxon>
        <taxon>Diacronema</taxon>
    </lineage>
</organism>
<keyword evidence="3" id="KW-1003">Cell membrane</keyword>
<accession>A0A8J5XNZ3</accession>
<dbReference type="PANTHER" id="PTHR30269">
    <property type="entry name" value="TRANSMEMBRANE PROTEIN YFCA"/>
    <property type="match status" value="1"/>
</dbReference>
<evidence type="ECO:0000313" key="10">
    <source>
        <dbReference type="Proteomes" id="UP000751190"/>
    </source>
</evidence>
<evidence type="ECO:0000256" key="5">
    <source>
        <dbReference type="ARBA" id="ARBA00022989"/>
    </source>
</evidence>
<keyword evidence="5 7" id="KW-1133">Transmembrane helix</keyword>
<dbReference type="GO" id="GO:0005886">
    <property type="term" value="C:plasma membrane"/>
    <property type="evidence" value="ECO:0007669"/>
    <property type="project" value="UniProtKB-SubCell"/>
</dbReference>
<feature type="transmembrane region" description="Helical" evidence="7">
    <location>
        <begin position="229"/>
        <end position="251"/>
    </location>
</feature>
<keyword evidence="10" id="KW-1185">Reference proteome</keyword>
<comment type="subcellular location">
    <subcellularLocation>
        <location evidence="1">Cell membrane</location>
        <topology evidence="1">Multi-pass membrane protein</topology>
    </subcellularLocation>
</comment>
<name>A0A8J5XNZ3_DIALT</name>
<protein>
    <recommendedName>
        <fullName evidence="11">Membrane transporter protein</fullName>
    </recommendedName>
</protein>
<keyword evidence="2" id="KW-0813">Transport</keyword>
<evidence type="ECO:0000256" key="4">
    <source>
        <dbReference type="ARBA" id="ARBA00022692"/>
    </source>
</evidence>
<dbReference type="Pfam" id="PF01925">
    <property type="entry name" value="TauE"/>
    <property type="match status" value="1"/>
</dbReference>
<dbReference type="PANTHER" id="PTHR30269:SF38">
    <property type="entry name" value="SULFITE EXPORTER TAUE_SAFE"/>
    <property type="match status" value="1"/>
</dbReference>
<proteinExistence type="predicted"/>
<keyword evidence="4 7" id="KW-0812">Transmembrane</keyword>
<feature type="transmembrane region" description="Helical" evidence="7">
    <location>
        <begin position="189"/>
        <end position="217"/>
    </location>
</feature>
<evidence type="ECO:0000256" key="2">
    <source>
        <dbReference type="ARBA" id="ARBA00022448"/>
    </source>
</evidence>
<feature type="transmembrane region" description="Helical" evidence="7">
    <location>
        <begin position="284"/>
        <end position="304"/>
    </location>
</feature>
<dbReference type="OMA" id="HASKGAM"/>
<dbReference type="Proteomes" id="UP000751190">
    <property type="component" value="Unassembled WGS sequence"/>
</dbReference>
<sequence length="330" mass="34134">MSTPVLACLLASFVASVCKAISGFGEAIVFIVILRAVSSVNGSPFEPKETIALLVPMAMASNVYLTATGWADVDWWLVRRAAAPMLVCGIVGTQLLVRLKAELVQRALGLLFLSFVGMRGTQAYAARARRLLERTASVSSPGSALPIADVDNDPPAVSGAHDDLDDESLQEGDLNVSRVSADGRTRVQALAAVLAGALSGLFGGWFAVAGPPFMIYFTQFHASKGAMRASFIFHALLLNVPTMPALIHAGLVNGELWPQYAAQLIGLTSGGLLGLWLHAKVSAHAVMAGVLGLLFASSAVMLSAGDHAGALRIATACALAAGLAVSAGEA</sequence>
<dbReference type="InterPro" id="IPR002781">
    <property type="entry name" value="TM_pro_TauE-like"/>
</dbReference>
<dbReference type="InterPro" id="IPR052017">
    <property type="entry name" value="TSUP"/>
</dbReference>
<evidence type="ECO:0000256" key="1">
    <source>
        <dbReference type="ARBA" id="ARBA00004651"/>
    </source>
</evidence>